<dbReference type="SUPFAM" id="SSF53756">
    <property type="entry name" value="UDP-Glycosyltransferase/glycogen phosphorylase"/>
    <property type="match status" value="1"/>
</dbReference>
<dbReference type="PANTHER" id="PTHR12526">
    <property type="entry name" value="GLYCOSYLTRANSFERASE"/>
    <property type="match status" value="1"/>
</dbReference>
<dbReference type="AlphaFoldDB" id="A0A640WC18"/>
<organism evidence="1 2">
    <name type="scientific">Salinicola corii</name>
    <dbReference type="NCBI Taxonomy" id="2606937"/>
    <lineage>
        <taxon>Bacteria</taxon>
        <taxon>Pseudomonadati</taxon>
        <taxon>Pseudomonadota</taxon>
        <taxon>Gammaproteobacteria</taxon>
        <taxon>Oceanospirillales</taxon>
        <taxon>Halomonadaceae</taxon>
        <taxon>Salinicola</taxon>
    </lineage>
</organism>
<proteinExistence type="predicted"/>
<name>A0A640WC18_9GAMM</name>
<dbReference type="GO" id="GO:0016740">
    <property type="term" value="F:transferase activity"/>
    <property type="evidence" value="ECO:0007669"/>
    <property type="project" value="UniProtKB-KW"/>
</dbReference>
<dbReference type="Gene3D" id="3.40.50.2000">
    <property type="entry name" value="Glycogen Phosphorylase B"/>
    <property type="match status" value="1"/>
</dbReference>
<dbReference type="Proteomes" id="UP000466024">
    <property type="component" value="Unassembled WGS sequence"/>
</dbReference>
<dbReference type="RefSeq" id="WP_149435753.1">
    <property type="nucleotide sequence ID" value="NZ_VTPX01000006.1"/>
</dbReference>
<protein>
    <submittedName>
        <fullName evidence="1">Glycosyltransferase family 1 protein</fullName>
    </submittedName>
</protein>
<evidence type="ECO:0000313" key="2">
    <source>
        <dbReference type="Proteomes" id="UP000466024"/>
    </source>
</evidence>
<sequence>MEKFDIVMLSTADWDNPFWTNKQHVARELARRGHRVFYINSLGLRQPSFNRSDMKRIAARLKSFFSRPRQVEENVIVWSPIVIPLQRFSLVRRINRLSLGLMIRLLTRCHGFRSPVLWTYNPLTLRLLDVSRYRFLIYHCVDEIKAQPDMPVLILEESEKRLVEASDVVFVTAPKLFETRQRWNDKTWFFPNVADYRHFSRANEPSTPVSPVVARLGSPVIGFVGAISGYKVDFPLLEHLALSRPDYQIVLVGKIGEGDPYTDIRRLEALPNVHFPGPAAYADLPGILKGFDVAILPSLLNEYTANMFPMKFFEYLAAGKPVVATRLEALSEFQEMVFMAGEEEDFVHQVDRALEGNSDERIAARQRLAREYTYESRTSSMLDLVRHEMTEKESSQ</sequence>
<gene>
    <name evidence="1" type="ORF">F0A16_12630</name>
</gene>
<evidence type="ECO:0000313" key="1">
    <source>
        <dbReference type="EMBL" id="KAA0017905.1"/>
    </source>
</evidence>
<keyword evidence="2" id="KW-1185">Reference proteome</keyword>
<dbReference type="EMBL" id="VTPX01000006">
    <property type="protein sequence ID" value="KAA0017905.1"/>
    <property type="molecule type" value="Genomic_DNA"/>
</dbReference>
<dbReference type="PANTHER" id="PTHR12526:SF630">
    <property type="entry name" value="GLYCOSYLTRANSFERASE"/>
    <property type="match status" value="1"/>
</dbReference>
<accession>A0A640WC18</accession>
<comment type="caution">
    <text evidence="1">The sequence shown here is derived from an EMBL/GenBank/DDBJ whole genome shotgun (WGS) entry which is preliminary data.</text>
</comment>
<reference evidence="1 2" key="1">
    <citation type="submission" date="2019-08" db="EMBL/GenBank/DDBJ databases">
        <title>Bioinformatics analysis of the strain L3 and L5.</title>
        <authorList>
            <person name="Li X."/>
        </authorList>
    </citation>
    <scope>NUCLEOTIDE SEQUENCE [LARGE SCALE GENOMIC DNA]</scope>
    <source>
        <strain evidence="1 2">L3</strain>
    </source>
</reference>
<dbReference type="Pfam" id="PF13692">
    <property type="entry name" value="Glyco_trans_1_4"/>
    <property type="match status" value="1"/>
</dbReference>
<dbReference type="Gene3D" id="3.40.50.11010">
    <property type="match status" value="1"/>
</dbReference>
<keyword evidence="1" id="KW-0808">Transferase</keyword>